<dbReference type="PANTHER" id="PTHR43177">
    <property type="entry name" value="PROTEIN NRFC"/>
    <property type="match status" value="1"/>
</dbReference>
<dbReference type="eggNOG" id="COG0437">
    <property type="taxonomic scope" value="Bacteria"/>
</dbReference>
<gene>
    <name evidence="6" type="ORF">HMPREF0762_01352</name>
</gene>
<evidence type="ECO:0000256" key="4">
    <source>
        <dbReference type="ARBA" id="ARBA00023014"/>
    </source>
</evidence>
<dbReference type="EMBL" id="ACUX02000008">
    <property type="protein sequence ID" value="EEZ60977.1"/>
    <property type="molecule type" value="Genomic_DNA"/>
</dbReference>
<dbReference type="AlphaFoldDB" id="D0WHN4"/>
<dbReference type="SUPFAM" id="SSF54862">
    <property type="entry name" value="4Fe-4S ferredoxins"/>
    <property type="match status" value="1"/>
</dbReference>
<dbReference type="InterPro" id="IPR050954">
    <property type="entry name" value="ET_IronSulfur_Cluster-Binding"/>
</dbReference>
<keyword evidence="1" id="KW-0004">4Fe-4S</keyword>
<dbReference type="CDD" id="cd16371">
    <property type="entry name" value="DMSOR_beta_like"/>
    <property type="match status" value="1"/>
</dbReference>
<dbReference type="RefSeq" id="WP_006362604.1">
    <property type="nucleotide sequence ID" value="NZ_GG700630.1"/>
</dbReference>
<dbReference type="PANTHER" id="PTHR43177:SF3">
    <property type="entry name" value="PROTEIN NRFC HOMOLOG"/>
    <property type="match status" value="1"/>
</dbReference>
<dbReference type="InterPro" id="IPR017900">
    <property type="entry name" value="4Fe4S_Fe_S_CS"/>
</dbReference>
<keyword evidence="2" id="KW-0479">Metal-binding</keyword>
<reference evidence="6" key="1">
    <citation type="submission" date="2009-10" db="EMBL/GenBank/DDBJ databases">
        <authorList>
            <person name="Weinstock G."/>
            <person name="Sodergren E."/>
            <person name="Clifton S."/>
            <person name="Fulton L."/>
            <person name="Fulton B."/>
            <person name="Courtney L."/>
            <person name="Fronick C."/>
            <person name="Harrison M."/>
            <person name="Strong C."/>
            <person name="Farmer C."/>
            <person name="Delahaunty K."/>
            <person name="Markovic C."/>
            <person name="Hall O."/>
            <person name="Minx P."/>
            <person name="Tomlinson C."/>
            <person name="Mitreva M."/>
            <person name="Nelson J."/>
            <person name="Hou S."/>
            <person name="Wollam A."/>
            <person name="Pepin K.H."/>
            <person name="Johnson M."/>
            <person name="Bhonagiri V."/>
            <person name="Nash W.E."/>
            <person name="Warren W."/>
            <person name="Chinwalla A."/>
            <person name="Mardis E.R."/>
            <person name="Wilson R.K."/>
        </authorList>
    </citation>
    <scope>NUCLEOTIDE SEQUENCE [LARGE SCALE GENOMIC DNA]</scope>
    <source>
        <strain evidence="6">ATCC 700122</strain>
    </source>
</reference>
<dbReference type="STRING" id="649764.HMPREF0762_01352"/>
<proteinExistence type="predicted"/>
<dbReference type="Proteomes" id="UP000006001">
    <property type="component" value="Unassembled WGS sequence"/>
</dbReference>
<dbReference type="PROSITE" id="PS00198">
    <property type="entry name" value="4FE4S_FER_1"/>
    <property type="match status" value="1"/>
</dbReference>
<dbReference type="GO" id="GO:0046872">
    <property type="term" value="F:metal ion binding"/>
    <property type="evidence" value="ECO:0007669"/>
    <property type="project" value="UniProtKB-KW"/>
</dbReference>
<protein>
    <submittedName>
        <fullName evidence="6">Dimethylsulfoxide reductase, chain B</fullName>
    </submittedName>
</protein>
<dbReference type="OrthoDB" id="9779457at2"/>
<dbReference type="Gene3D" id="3.30.70.20">
    <property type="match status" value="2"/>
</dbReference>
<dbReference type="GeneID" id="85007850"/>
<organism evidence="6 7">
    <name type="scientific">Slackia exigua (strain ATCC 700122 / DSM 15923 / CIP 105133 / JCM 11022 / KCTC 5966 / S-7)</name>
    <dbReference type="NCBI Taxonomy" id="649764"/>
    <lineage>
        <taxon>Bacteria</taxon>
        <taxon>Bacillati</taxon>
        <taxon>Actinomycetota</taxon>
        <taxon>Coriobacteriia</taxon>
        <taxon>Eggerthellales</taxon>
        <taxon>Eggerthellaceae</taxon>
        <taxon>Slackia</taxon>
    </lineage>
</organism>
<comment type="caution">
    <text evidence="6">The sequence shown here is derived from an EMBL/GenBank/DDBJ whole genome shotgun (WGS) entry which is preliminary data.</text>
</comment>
<keyword evidence="7" id="KW-1185">Reference proteome</keyword>
<evidence type="ECO:0000256" key="3">
    <source>
        <dbReference type="ARBA" id="ARBA00023004"/>
    </source>
</evidence>
<feature type="domain" description="4Fe-4S ferredoxin-type" evidence="5">
    <location>
        <begin position="79"/>
        <end position="108"/>
    </location>
</feature>
<keyword evidence="4" id="KW-0411">Iron-sulfur</keyword>
<dbReference type="GO" id="GO:0051539">
    <property type="term" value="F:4 iron, 4 sulfur cluster binding"/>
    <property type="evidence" value="ECO:0007669"/>
    <property type="project" value="UniProtKB-KW"/>
</dbReference>
<dbReference type="HOGENOM" id="CLU_043374_2_0_11"/>
<evidence type="ECO:0000313" key="6">
    <source>
        <dbReference type="EMBL" id="EEZ60977.1"/>
    </source>
</evidence>
<evidence type="ECO:0000256" key="2">
    <source>
        <dbReference type="ARBA" id="ARBA00022723"/>
    </source>
</evidence>
<keyword evidence="3" id="KW-0408">Iron</keyword>
<sequence length="181" mass="19585">MTLGFFFNNAHCYGCKTCAMSCATTNLPEFDDVSMREVRTVMTDDTLAFAFVSMACNHCADPQCLANCPVGAYTKLENGIVVQDHDACIGCQTCVKACPYGAPHYVEREQKVRKCDLCRDRLDRGELPACVEACPGANLEYGEIDGLKASHPDATDKIANVLPDPSTTTPNLLVAPDPKLA</sequence>
<evidence type="ECO:0000256" key="1">
    <source>
        <dbReference type="ARBA" id="ARBA00022485"/>
    </source>
</evidence>
<accession>D0WHN4</accession>
<name>D0WHN4_SLAES</name>
<evidence type="ECO:0000259" key="5">
    <source>
        <dbReference type="PROSITE" id="PS51379"/>
    </source>
</evidence>
<dbReference type="InterPro" id="IPR017896">
    <property type="entry name" value="4Fe4S_Fe-S-bd"/>
</dbReference>
<dbReference type="PROSITE" id="PS51379">
    <property type="entry name" value="4FE4S_FER_2"/>
    <property type="match status" value="2"/>
</dbReference>
<feature type="domain" description="4Fe-4S ferredoxin-type" evidence="5">
    <location>
        <begin position="3"/>
        <end position="33"/>
    </location>
</feature>
<dbReference type="Pfam" id="PF13247">
    <property type="entry name" value="Fer4_11"/>
    <property type="match status" value="1"/>
</dbReference>
<evidence type="ECO:0000313" key="7">
    <source>
        <dbReference type="Proteomes" id="UP000006001"/>
    </source>
</evidence>